<name>A0A1R2C0N7_9CILI</name>
<dbReference type="EMBL" id="MPUH01000337">
    <property type="protein sequence ID" value="OMJ82539.1"/>
    <property type="molecule type" value="Genomic_DNA"/>
</dbReference>
<dbReference type="Proteomes" id="UP000187209">
    <property type="component" value="Unassembled WGS sequence"/>
</dbReference>
<evidence type="ECO:0000313" key="2">
    <source>
        <dbReference type="Proteomes" id="UP000187209"/>
    </source>
</evidence>
<reference evidence="1 2" key="1">
    <citation type="submission" date="2016-11" db="EMBL/GenBank/DDBJ databases">
        <title>The macronuclear genome of Stentor coeruleus: a giant cell with tiny introns.</title>
        <authorList>
            <person name="Slabodnick M."/>
            <person name="Ruby J.G."/>
            <person name="Reiff S.B."/>
            <person name="Swart E.C."/>
            <person name="Gosai S."/>
            <person name="Prabakaran S."/>
            <person name="Witkowska E."/>
            <person name="Larue G.E."/>
            <person name="Fisher S."/>
            <person name="Freeman R.M."/>
            <person name="Gunawardena J."/>
            <person name="Chu W."/>
            <person name="Stover N.A."/>
            <person name="Gregory B.D."/>
            <person name="Nowacki M."/>
            <person name="Derisi J."/>
            <person name="Roy S.W."/>
            <person name="Marshall W.F."/>
            <person name="Sood P."/>
        </authorList>
    </citation>
    <scope>NUCLEOTIDE SEQUENCE [LARGE SCALE GENOMIC DNA]</scope>
    <source>
        <strain evidence="1">WM001</strain>
    </source>
</reference>
<comment type="caution">
    <text evidence="1">The sequence shown here is derived from an EMBL/GenBank/DDBJ whole genome shotgun (WGS) entry which is preliminary data.</text>
</comment>
<dbReference type="OrthoDB" id="361007at2759"/>
<evidence type="ECO:0000313" key="1">
    <source>
        <dbReference type="EMBL" id="OMJ82539.1"/>
    </source>
</evidence>
<protein>
    <submittedName>
        <fullName evidence="1">Uncharacterized protein</fullName>
    </submittedName>
</protein>
<dbReference type="AlphaFoldDB" id="A0A1R2C0N7"/>
<gene>
    <name evidence="1" type="ORF">SteCoe_16771</name>
</gene>
<proteinExistence type="predicted"/>
<keyword evidence="2" id="KW-1185">Reference proteome</keyword>
<accession>A0A1R2C0N7</accession>
<sequence>MLLIGIIQLASATMMLDEEVTLELTVPQVSGHEFVSSMEINGVEYMSICECVSPELTEQEDIKCAPSIITLTQDIEAPGTTLEEVQVKLETGNYTFVNVYSSSFRCIDGRITEPSLGSFGGDLGEFALALLVYEDLSGSRLDEDTIRLYLTEYLECMEQESFYWCNDDEAVGKVEKEMGIEGIDFYNPREDLEEQLLELLIHPDGIGDLHIKNMLKYPEKYSVRKEAVELLVKVFYKMLWNEEDSIREELYFEIYPGDHNETGFLEVRTLEDCFVLEAAPLVVPREGDKDNLSLFVHHVDAVNIKRTQLSLFFGEKIAKNQDGITADKFLSRMKHHGLMFMDMTGSIIAGNLPFFTANFEN</sequence>
<organism evidence="1 2">
    <name type="scientific">Stentor coeruleus</name>
    <dbReference type="NCBI Taxonomy" id="5963"/>
    <lineage>
        <taxon>Eukaryota</taxon>
        <taxon>Sar</taxon>
        <taxon>Alveolata</taxon>
        <taxon>Ciliophora</taxon>
        <taxon>Postciliodesmatophora</taxon>
        <taxon>Heterotrichea</taxon>
        <taxon>Heterotrichida</taxon>
        <taxon>Stentoridae</taxon>
        <taxon>Stentor</taxon>
    </lineage>
</organism>